<dbReference type="RefSeq" id="WP_187077977.1">
    <property type="nucleotide sequence ID" value="NZ_JACORT010000009.1"/>
</dbReference>
<dbReference type="GO" id="GO:0016020">
    <property type="term" value="C:membrane"/>
    <property type="evidence" value="ECO:0007669"/>
    <property type="project" value="UniProtKB-SubCell"/>
</dbReference>
<evidence type="ECO:0000256" key="1">
    <source>
        <dbReference type="ARBA" id="ARBA00004370"/>
    </source>
</evidence>
<keyword evidence="10" id="KW-1185">Reference proteome</keyword>
<feature type="compositionally biased region" description="Low complexity" evidence="5">
    <location>
        <begin position="323"/>
        <end position="337"/>
    </location>
</feature>
<keyword evidence="4" id="KW-0807">Transducer</keyword>
<comment type="subcellular location">
    <subcellularLocation>
        <location evidence="1">Membrane</location>
    </subcellularLocation>
</comment>
<feature type="domain" description="Methyl-accepting transducer" evidence="7">
    <location>
        <begin position="271"/>
        <end position="500"/>
    </location>
</feature>
<dbReference type="GO" id="GO:0004888">
    <property type="term" value="F:transmembrane signaling receptor activity"/>
    <property type="evidence" value="ECO:0007669"/>
    <property type="project" value="InterPro"/>
</dbReference>
<feature type="transmembrane region" description="Helical" evidence="6">
    <location>
        <begin position="192"/>
        <end position="217"/>
    </location>
</feature>
<comment type="caution">
    <text evidence="9">The sequence shown here is derived from an EMBL/GenBank/DDBJ whole genome shotgun (WGS) entry which is preliminary data.</text>
</comment>
<dbReference type="PANTHER" id="PTHR43531:SF11">
    <property type="entry name" value="METHYL-ACCEPTING CHEMOTAXIS PROTEIN 3"/>
    <property type="match status" value="1"/>
</dbReference>
<dbReference type="PANTHER" id="PTHR43531">
    <property type="entry name" value="PROTEIN ICFG"/>
    <property type="match status" value="1"/>
</dbReference>
<protein>
    <submittedName>
        <fullName evidence="9">HAMP domain-containing protein</fullName>
    </submittedName>
</protein>
<dbReference type="InterPro" id="IPR051310">
    <property type="entry name" value="MCP_chemotaxis"/>
</dbReference>
<gene>
    <name evidence="9" type="ORF">H8N03_19980</name>
</gene>
<dbReference type="Pfam" id="PF12729">
    <property type="entry name" value="4HB_MCP_1"/>
    <property type="match status" value="1"/>
</dbReference>
<dbReference type="Proteomes" id="UP000608513">
    <property type="component" value="Unassembled WGS sequence"/>
</dbReference>
<dbReference type="InterPro" id="IPR004090">
    <property type="entry name" value="Chemotax_Me-accpt_rcpt"/>
</dbReference>
<dbReference type="FunFam" id="1.10.287.950:FF:000001">
    <property type="entry name" value="Methyl-accepting chemotaxis sensory transducer"/>
    <property type="match status" value="1"/>
</dbReference>
<sequence>MRGLDDLSLKLKLALLLAACLVLLSGGAALTLWSSARLGGALQSLYADRLPSYGFAAQVDADLRDLNGLINQSMALEAIGFSAKEVEGVDKAIVTVGQRIQTALEGRLAVADADERAQLEAIQASLKKYRKMLADVVDLKSTGVANAATFLTTANSEYASLQKTVSAISARELQQAGEEVAAAQAGSRRMQLLTVTALLGAAVLAIAAGVAITRGMLRRLQRLSRTMAALGDGDLTRSVEPKGSDEIGQLMRDAEAVRERLAASMRSVHAASESVRAAAAEIANGNASLGERTDSASSSLQQTSASIHQLAGAVDENARASERASTTATGAASSARATGDVVAQMVQTMGGISEASKRIAEITGVIDGIAFQTNILALNAAVEAARAGEHGRGFAVVAGEVRNLAQRASSAAKEIATLIQDSVSSVRAGEQLVGKAGSAIEHLMGEVASVADLLASIRAATVQQSTELAQVNGALSSIETATVQNATLVEESTAAALSLREQADSLAQTLGRFRIAAA</sequence>
<organism evidence="9 10">
    <name type="scientific">Ramlibacter cellulosilyticus</name>
    <dbReference type="NCBI Taxonomy" id="2764187"/>
    <lineage>
        <taxon>Bacteria</taxon>
        <taxon>Pseudomonadati</taxon>
        <taxon>Pseudomonadota</taxon>
        <taxon>Betaproteobacteria</taxon>
        <taxon>Burkholderiales</taxon>
        <taxon>Comamonadaceae</taxon>
        <taxon>Ramlibacter</taxon>
    </lineage>
</organism>
<comment type="similarity">
    <text evidence="3">Belongs to the methyl-accepting chemotaxis (MCP) protein family.</text>
</comment>
<keyword evidence="6" id="KW-0812">Transmembrane</keyword>
<dbReference type="InterPro" id="IPR004089">
    <property type="entry name" value="MCPsignal_dom"/>
</dbReference>
<evidence type="ECO:0000256" key="2">
    <source>
        <dbReference type="ARBA" id="ARBA00022500"/>
    </source>
</evidence>
<dbReference type="SUPFAM" id="SSF58104">
    <property type="entry name" value="Methyl-accepting chemotaxis protein (MCP) signaling domain"/>
    <property type="match status" value="1"/>
</dbReference>
<evidence type="ECO:0000259" key="8">
    <source>
        <dbReference type="PROSITE" id="PS50885"/>
    </source>
</evidence>
<keyword evidence="6" id="KW-1133">Transmembrane helix</keyword>
<dbReference type="EMBL" id="JACORT010000009">
    <property type="protein sequence ID" value="MBC5785236.1"/>
    <property type="molecule type" value="Genomic_DNA"/>
</dbReference>
<keyword evidence="2" id="KW-0145">Chemotaxis</keyword>
<dbReference type="AlphaFoldDB" id="A0A923MUI0"/>
<evidence type="ECO:0000313" key="9">
    <source>
        <dbReference type="EMBL" id="MBC5785236.1"/>
    </source>
</evidence>
<dbReference type="SMART" id="SM00304">
    <property type="entry name" value="HAMP"/>
    <property type="match status" value="1"/>
</dbReference>
<dbReference type="GO" id="GO:0006935">
    <property type="term" value="P:chemotaxis"/>
    <property type="evidence" value="ECO:0007669"/>
    <property type="project" value="UniProtKB-KW"/>
</dbReference>
<dbReference type="PROSITE" id="PS50111">
    <property type="entry name" value="CHEMOTAXIS_TRANSDUC_2"/>
    <property type="match status" value="1"/>
</dbReference>
<dbReference type="Pfam" id="PF00015">
    <property type="entry name" value="MCPsignal"/>
    <property type="match status" value="1"/>
</dbReference>
<evidence type="ECO:0000256" key="6">
    <source>
        <dbReference type="SAM" id="Phobius"/>
    </source>
</evidence>
<dbReference type="SMART" id="SM00283">
    <property type="entry name" value="MA"/>
    <property type="match status" value="1"/>
</dbReference>
<evidence type="ECO:0000256" key="5">
    <source>
        <dbReference type="SAM" id="MobiDB-lite"/>
    </source>
</evidence>
<dbReference type="InterPro" id="IPR024478">
    <property type="entry name" value="HlyB_4HB_MCP"/>
</dbReference>
<dbReference type="PROSITE" id="PS50885">
    <property type="entry name" value="HAMP"/>
    <property type="match status" value="1"/>
</dbReference>
<dbReference type="InterPro" id="IPR003660">
    <property type="entry name" value="HAMP_dom"/>
</dbReference>
<evidence type="ECO:0000313" key="10">
    <source>
        <dbReference type="Proteomes" id="UP000608513"/>
    </source>
</evidence>
<feature type="domain" description="HAMP" evidence="8">
    <location>
        <begin position="214"/>
        <end position="266"/>
    </location>
</feature>
<evidence type="ECO:0000256" key="4">
    <source>
        <dbReference type="PROSITE-ProRule" id="PRU00284"/>
    </source>
</evidence>
<proteinExistence type="inferred from homology"/>
<dbReference type="PRINTS" id="PR00260">
    <property type="entry name" value="CHEMTRNSDUCR"/>
</dbReference>
<evidence type="ECO:0000256" key="3">
    <source>
        <dbReference type="ARBA" id="ARBA00029447"/>
    </source>
</evidence>
<evidence type="ECO:0000259" key="7">
    <source>
        <dbReference type="PROSITE" id="PS50111"/>
    </source>
</evidence>
<name>A0A923MUI0_9BURK</name>
<reference evidence="9" key="1">
    <citation type="submission" date="2020-08" db="EMBL/GenBank/DDBJ databases">
        <title>Ramlibacter sp. USB13 16S ribosomal RNA gene genome sequencing and assembly.</title>
        <authorList>
            <person name="Kang M."/>
        </authorList>
    </citation>
    <scope>NUCLEOTIDE SEQUENCE</scope>
    <source>
        <strain evidence="9">USB13</strain>
    </source>
</reference>
<keyword evidence="6" id="KW-0472">Membrane</keyword>
<dbReference type="Gene3D" id="1.10.287.950">
    <property type="entry name" value="Methyl-accepting chemotaxis protein"/>
    <property type="match status" value="1"/>
</dbReference>
<dbReference type="Pfam" id="PF00672">
    <property type="entry name" value="HAMP"/>
    <property type="match status" value="1"/>
</dbReference>
<dbReference type="Gene3D" id="6.10.340.10">
    <property type="match status" value="1"/>
</dbReference>
<dbReference type="CDD" id="cd06225">
    <property type="entry name" value="HAMP"/>
    <property type="match status" value="1"/>
</dbReference>
<dbReference type="GO" id="GO:0007165">
    <property type="term" value="P:signal transduction"/>
    <property type="evidence" value="ECO:0007669"/>
    <property type="project" value="UniProtKB-KW"/>
</dbReference>
<accession>A0A923MUI0</accession>
<feature type="region of interest" description="Disordered" evidence="5">
    <location>
        <begin position="312"/>
        <end position="337"/>
    </location>
</feature>